<accession>A0A7K1V6C9</accession>
<evidence type="ECO:0000259" key="3">
    <source>
        <dbReference type="Pfam" id="PF09995"/>
    </source>
</evidence>
<gene>
    <name evidence="4" type="ORF">GPX89_33725</name>
</gene>
<evidence type="ECO:0000313" key="5">
    <source>
        <dbReference type="Proteomes" id="UP000466794"/>
    </source>
</evidence>
<keyword evidence="5" id="KW-1185">Reference proteome</keyword>
<dbReference type="RefSeq" id="WP_157391769.1">
    <property type="nucleotide sequence ID" value="NZ_WRPP01000008.1"/>
</dbReference>
<organism evidence="4 5">
    <name type="scientific">Nocardia terrae</name>
    <dbReference type="NCBI Taxonomy" id="2675851"/>
    <lineage>
        <taxon>Bacteria</taxon>
        <taxon>Bacillati</taxon>
        <taxon>Actinomycetota</taxon>
        <taxon>Actinomycetes</taxon>
        <taxon>Mycobacteriales</taxon>
        <taxon>Nocardiaceae</taxon>
        <taxon>Nocardia</taxon>
    </lineage>
</organism>
<dbReference type="GO" id="GO:0016491">
    <property type="term" value="F:oxidoreductase activity"/>
    <property type="evidence" value="ECO:0007669"/>
    <property type="project" value="InterPro"/>
</dbReference>
<dbReference type="InterPro" id="IPR037473">
    <property type="entry name" value="Lcp-like"/>
</dbReference>
<proteinExistence type="predicted"/>
<feature type="compositionally biased region" description="Basic and acidic residues" evidence="1">
    <location>
        <begin position="388"/>
        <end position="397"/>
    </location>
</feature>
<evidence type="ECO:0000256" key="1">
    <source>
        <dbReference type="SAM" id="MobiDB-lite"/>
    </source>
</evidence>
<reference evidence="4 5" key="1">
    <citation type="submission" date="2019-12" db="EMBL/GenBank/DDBJ databases">
        <title>Nocardia sp. nov. ET3-3 isolated from soil.</title>
        <authorList>
            <person name="Kanchanasin P."/>
            <person name="Tanasupawat S."/>
            <person name="Yuki M."/>
            <person name="Kudo T."/>
        </authorList>
    </citation>
    <scope>NUCLEOTIDE SEQUENCE [LARGE SCALE GENOMIC DNA]</scope>
    <source>
        <strain evidence="4 5">ET3-3</strain>
    </source>
</reference>
<dbReference type="PANTHER" id="PTHR37539">
    <property type="entry name" value="SECRETED PROTEIN-RELATED"/>
    <property type="match status" value="1"/>
</dbReference>
<keyword evidence="2" id="KW-0812">Transmembrane</keyword>
<feature type="region of interest" description="Disordered" evidence="1">
    <location>
        <begin position="378"/>
        <end position="397"/>
    </location>
</feature>
<evidence type="ECO:0000313" key="4">
    <source>
        <dbReference type="EMBL" id="MVU82185.1"/>
    </source>
</evidence>
<dbReference type="AlphaFoldDB" id="A0A7K1V6C9"/>
<dbReference type="Proteomes" id="UP000466794">
    <property type="component" value="Unassembled WGS sequence"/>
</dbReference>
<keyword evidence="2" id="KW-1133">Transmembrane helix</keyword>
<keyword evidence="2" id="KW-0472">Membrane</keyword>
<dbReference type="Pfam" id="PF09995">
    <property type="entry name" value="MPAB_Lcp_cat"/>
    <property type="match status" value="1"/>
</dbReference>
<name>A0A7K1V6C9_9NOCA</name>
<evidence type="ECO:0000256" key="2">
    <source>
        <dbReference type="SAM" id="Phobius"/>
    </source>
</evidence>
<sequence>MTVPFDAARAARIARARDVLPDEVVDRVVDGMFRTDSVIDSVVEDFAGLGRGTGWRLLGEALRHRDPNPPSAPDSLRELLTPLLNPPDWFDPIQIRRGAQLWWRFAPAVIIGMGGTLITAYRFGDLNKPQAMNSRSETMAARRYEETSRWVLAATDPGTLVPGGTGFDATIRIRFVHAMVRRHLRLSGAWQRDAWGDPIHATGMAVTADAFLLMPLSLYGLFDMTLTADELEAIRQLWCWIGCLMGIPDNLLAHSIDDAGNVSRAATIIFAPPDEDTETLTRALLRTGLHPERLLPQPFWRPTAPVLRPVISTLVWGGTGRIVTAYSDPDGTPPRHHPAILTLRQVARARKYLRRTGRLGSDERIAETQRRILSGALDAMKAASAPVDPRDAVTPKP</sequence>
<feature type="domain" description="ER-bound oxygenase mpaB/mpaB'/Rubber oxygenase catalytic" evidence="3">
    <location>
        <begin position="133"/>
        <end position="318"/>
    </location>
</feature>
<dbReference type="PANTHER" id="PTHR37539:SF1">
    <property type="entry name" value="ER-BOUND OXYGENASE MPAB_MPAB'_RUBBER OXYGENASE CATALYTIC DOMAIN-CONTAINING PROTEIN"/>
    <property type="match status" value="1"/>
</dbReference>
<dbReference type="InterPro" id="IPR018713">
    <property type="entry name" value="MPAB/Lcp_cat_dom"/>
</dbReference>
<feature type="transmembrane region" description="Helical" evidence="2">
    <location>
        <begin position="101"/>
        <end position="123"/>
    </location>
</feature>
<dbReference type="EMBL" id="WRPP01000008">
    <property type="protein sequence ID" value="MVU82185.1"/>
    <property type="molecule type" value="Genomic_DNA"/>
</dbReference>
<comment type="caution">
    <text evidence="4">The sequence shown here is derived from an EMBL/GenBank/DDBJ whole genome shotgun (WGS) entry which is preliminary data.</text>
</comment>
<protein>
    <submittedName>
        <fullName evidence="4">DUF2236 domain-containing protein</fullName>
    </submittedName>
</protein>